<protein>
    <submittedName>
        <fullName evidence="2">Transcriptional regulator, Fis family</fullName>
    </submittedName>
</protein>
<evidence type="ECO:0000313" key="2">
    <source>
        <dbReference type="EMBL" id="AEA12813.1"/>
    </source>
</evidence>
<dbReference type="KEGG" id="tuz:TUZN_1337"/>
<dbReference type="OrthoDB" id="382157at2157"/>
<keyword evidence="3" id="KW-1185">Reference proteome</keyword>
<dbReference type="RefSeq" id="WP_013680149.1">
    <property type="nucleotide sequence ID" value="NC_015315.1"/>
</dbReference>
<evidence type="ECO:0000313" key="3">
    <source>
        <dbReference type="Proteomes" id="UP000008138"/>
    </source>
</evidence>
<name>F2L177_THEU7</name>
<sequence>MIVLNLTIPPLLFIILAPAAFSNVSMPAPNASAVAAFSANGTPLPALAYGGRVYVLQDWAPAYVEYVPVYANSSGVYSVSLSLDQGAVVVMPPGIMPQDISGAYKVLAVNKTGTYIEVGPGPITISYYAIRLSLAPAAPATSTSAAPYTSTSTTPTAISQSTTQNMQLFGLNTIYYIIAIVLAIIIAVIIVFTRKRNTII</sequence>
<feature type="transmembrane region" description="Helical" evidence="1">
    <location>
        <begin position="174"/>
        <end position="193"/>
    </location>
</feature>
<proteinExistence type="predicted"/>
<dbReference type="Proteomes" id="UP000008138">
    <property type="component" value="Chromosome"/>
</dbReference>
<keyword evidence="1" id="KW-1133">Transmembrane helix</keyword>
<keyword evidence="1" id="KW-0812">Transmembrane</keyword>
<dbReference type="STRING" id="999630.TUZN_1337"/>
<gene>
    <name evidence="2" type="ordered locus">TUZN_1337</name>
</gene>
<dbReference type="AlphaFoldDB" id="F2L177"/>
<evidence type="ECO:0000256" key="1">
    <source>
        <dbReference type="SAM" id="Phobius"/>
    </source>
</evidence>
<keyword evidence="1" id="KW-0472">Membrane</keyword>
<accession>F2L177</accession>
<dbReference type="HOGENOM" id="CLU_098527_0_0_2"/>
<dbReference type="GeneID" id="10360864"/>
<reference evidence="2 3" key="1">
    <citation type="journal article" date="2011" name="J. Bacteriol.">
        <title>Complete genome sequence of the thermoacidophilic crenarchaeon Thermoproteus uzoniensis 768-20.</title>
        <authorList>
            <person name="Mardanov A.V."/>
            <person name="Gumerov V.M."/>
            <person name="Beletsky A.V."/>
            <person name="Prokofeva M.I."/>
            <person name="Bonch-Osmolovskaya E.A."/>
            <person name="Ravin N.V."/>
            <person name="Skryabin K.G."/>
        </authorList>
    </citation>
    <scope>NUCLEOTIDE SEQUENCE [LARGE SCALE GENOMIC DNA]</scope>
    <source>
        <strain evidence="2 3">768-20</strain>
    </source>
</reference>
<dbReference type="EMBL" id="CP002590">
    <property type="protein sequence ID" value="AEA12813.1"/>
    <property type="molecule type" value="Genomic_DNA"/>
</dbReference>
<organism evidence="2 3">
    <name type="scientific">Thermoproteus uzoniensis (strain 768-20)</name>
    <dbReference type="NCBI Taxonomy" id="999630"/>
    <lineage>
        <taxon>Archaea</taxon>
        <taxon>Thermoproteota</taxon>
        <taxon>Thermoprotei</taxon>
        <taxon>Thermoproteales</taxon>
        <taxon>Thermoproteaceae</taxon>
        <taxon>Thermoproteus</taxon>
    </lineage>
</organism>
<dbReference type="eggNOG" id="arCOG00374">
    <property type="taxonomic scope" value="Archaea"/>
</dbReference>
<reference key="2">
    <citation type="submission" date="2011-03" db="EMBL/GenBank/DDBJ databases">
        <title>Complete genome sequence of the thermoacidophilic crenarchaeon Thermoproteus uzoniensis 768-20.</title>
        <authorList>
            <person name="Mardanov A.V."/>
            <person name="Gumerov V.M."/>
            <person name="Beletsky A.V."/>
            <person name="Prokofeva M.I."/>
            <person name="Bonch-Osmolovskaya E.A."/>
            <person name="Ravin N.V."/>
            <person name="Skryabin K.G."/>
        </authorList>
    </citation>
    <scope>NUCLEOTIDE SEQUENCE</scope>
    <source>
        <strain>768-20</strain>
    </source>
</reference>